<gene>
    <name evidence="2" type="ORF">S01H1_23748</name>
</gene>
<name>X0T1R5_9ZZZZ</name>
<protein>
    <submittedName>
        <fullName evidence="2">Uncharacterized protein</fullName>
    </submittedName>
</protein>
<reference evidence="2" key="1">
    <citation type="journal article" date="2014" name="Front. Microbiol.">
        <title>High frequency of phylogenetically diverse reductive dehalogenase-homologous genes in deep subseafloor sedimentary metagenomes.</title>
        <authorList>
            <person name="Kawai M."/>
            <person name="Futagami T."/>
            <person name="Toyoda A."/>
            <person name="Takaki Y."/>
            <person name="Nishi S."/>
            <person name="Hori S."/>
            <person name="Arai W."/>
            <person name="Tsubouchi T."/>
            <person name="Morono Y."/>
            <person name="Uchiyama I."/>
            <person name="Ito T."/>
            <person name="Fujiyama A."/>
            <person name="Inagaki F."/>
            <person name="Takami H."/>
        </authorList>
    </citation>
    <scope>NUCLEOTIDE SEQUENCE</scope>
    <source>
        <strain evidence="2">Expedition CK06-06</strain>
    </source>
</reference>
<dbReference type="EMBL" id="BARS01013830">
    <property type="protein sequence ID" value="GAF87418.1"/>
    <property type="molecule type" value="Genomic_DNA"/>
</dbReference>
<feature type="non-terminal residue" evidence="2">
    <location>
        <position position="1"/>
    </location>
</feature>
<comment type="similarity">
    <text evidence="1">Belongs to the FldB/FldC dehydratase alpha/beta subunit family.</text>
</comment>
<comment type="caution">
    <text evidence="2">The sequence shown here is derived from an EMBL/GenBank/DDBJ whole genome shotgun (WGS) entry which is preliminary data.</text>
</comment>
<dbReference type="Pfam" id="PF06050">
    <property type="entry name" value="HGD-D"/>
    <property type="match status" value="1"/>
</dbReference>
<dbReference type="InterPro" id="IPR010327">
    <property type="entry name" value="FldB/FldC_alpha/beta"/>
</dbReference>
<proteinExistence type="inferred from homology"/>
<dbReference type="Gene3D" id="1.20.1270.370">
    <property type="match status" value="1"/>
</dbReference>
<dbReference type="AlphaFoldDB" id="X0T1R5"/>
<feature type="non-terminal residue" evidence="2">
    <location>
        <position position="121"/>
    </location>
</feature>
<dbReference type="PANTHER" id="PTHR30548">
    <property type="entry name" value="2-HYDROXYGLUTARYL-COA DEHYDRATASE, D-COMPONENT-RELATED"/>
    <property type="match status" value="1"/>
</dbReference>
<sequence>RPEFALVEISESRLREAISLCNRERELLREISLMRKSEPVPVSGKDFVALNHGSLLADKKFMVDILESVYNELKKQAVPSDQGPRILLTGSTLALGDYRILDIIEESGGVVVIEEFAEGIK</sequence>
<evidence type="ECO:0000256" key="1">
    <source>
        <dbReference type="ARBA" id="ARBA00005806"/>
    </source>
</evidence>
<dbReference type="PANTHER" id="PTHR30548:SF1">
    <property type="entry name" value="DEHYDRATASE SUBUNIT MJ0007-RELATED"/>
    <property type="match status" value="1"/>
</dbReference>
<evidence type="ECO:0000313" key="2">
    <source>
        <dbReference type="EMBL" id="GAF87418.1"/>
    </source>
</evidence>
<organism evidence="2">
    <name type="scientific">marine sediment metagenome</name>
    <dbReference type="NCBI Taxonomy" id="412755"/>
    <lineage>
        <taxon>unclassified sequences</taxon>
        <taxon>metagenomes</taxon>
        <taxon>ecological metagenomes</taxon>
    </lineage>
</organism>
<accession>X0T1R5</accession>